<dbReference type="AlphaFoldDB" id="A0AB35X238"/>
<evidence type="ECO:0000313" key="2">
    <source>
        <dbReference type="Proteomes" id="UP001307839"/>
    </source>
</evidence>
<sequence>MANIGATYGVELENEVVRLYELNGLSIAKIVSTTGVRERRVKQLINGKIKGAGVLTNLDKASAAVYDNAVSSCGISNDEVRTICHGVYGVTWNSNTGKYDSNLTQTDIDKVKRKVRDLAGANSEVATFRPSWMNPLHATDCWKWMESFALEMRARYEEGMNEFMERFAVPVVDSVEGDLLRKKQYYSGMRHIAYLSTGLGSEPVETLLSRTKGIADRIDGTEDLPAPARPQGKLRQLIPEPKRECYDPFFEEIDRM</sequence>
<organism evidence="1 2">
    <name type="scientific">Pseudomonas auratipiscis</name>
    <dbReference type="NCBI Taxonomy" id="3115853"/>
    <lineage>
        <taxon>Bacteria</taxon>
        <taxon>Pseudomonadati</taxon>
        <taxon>Pseudomonadota</taxon>
        <taxon>Gammaproteobacteria</taxon>
        <taxon>Pseudomonadales</taxon>
        <taxon>Pseudomonadaceae</taxon>
        <taxon>Pseudomonas</taxon>
    </lineage>
</organism>
<gene>
    <name evidence="1" type="ORF">V0R53_25950</name>
</gene>
<dbReference type="Proteomes" id="UP001307839">
    <property type="component" value="Unassembled WGS sequence"/>
</dbReference>
<proteinExistence type="predicted"/>
<accession>A0AB35X238</accession>
<name>A0AB35X238_9PSED</name>
<comment type="caution">
    <text evidence="1">The sequence shown here is derived from an EMBL/GenBank/DDBJ whole genome shotgun (WGS) entry which is preliminary data.</text>
</comment>
<dbReference type="RefSeq" id="WP_330080909.1">
    <property type="nucleotide sequence ID" value="NZ_JAZDCU010000029.1"/>
</dbReference>
<evidence type="ECO:0000313" key="1">
    <source>
        <dbReference type="EMBL" id="MEE1869829.1"/>
    </source>
</evidence>
<protein>
    <submittedName>
        <fullName evidence="1">Uncharacterized protein</fullName>
    </submittedName>
</protein>
<dbReference type="EMBL" id="JAZDQP010000028">
    <property type="protein sequence ID" value="MEE1869829.1"/>
    <property type="molecule type" value="Genomic_DNA"/>
</dbReference>
<reference evidence="1 2" key="1">
    <citation type="submission" date="2024-01" db="EMBL/GenBank/DDBJ databases">
        <title>Unpublished Manusciprt.</title>
        <authorList>
            <person name="Duman M."/>
            <person name="Valdes E.G."/>
            <person name="Ajmi N."/>
            <person name="Altun S."/>
            <person name="Saticioglu I.B."/>
        </authorList>
    </citation>
    <scope>NUCLEOTIDE SEQUENCE [LARGE SCALE GENOMIC DNA]</scope>
    <source>
        <strain evidence="1 2">120P</strain>
    </source>
</reference>
<keyword evidence="2" id="KW-1185">Reference proteome</keyword>